<name>A0A9P1H0E5_9PEZI</name>
<evidence type="ECO:0000313" key="4">
    <source>
        <dbReference type="EMBL" id="CAI4213136.1"/>
    </source>
</evidence>
<organism evidence="4 5">
    <name type="scientific">Parascedosporium putredinis</name>
    <dbReference type="NCBI Taxonomy" id="1442378"/>
    <lineage>
        <taxon>Eukaryota</taxon>
        <taxon>Fungi</taxon>
        <taxon>Dikarya</taxon>
        <taxon>Ascomycota</taxon>
        <taxon>Pezizomycotina</taxon>
        <taxon>Sordariomycetes</taxon>
        <taxon>Hypocreomycetidae</taxon>
        <taxon>Microascales</taxon>
        <taxon>Microascaceae</taxon>
        <taxon>Parascedosporium</taxon>
    </lineage>
</organism>
<dbReference type="GO" id="GO:0005524">
    <property type="term" value="F:ATP binding"/>
    <property type="evidence" value="ECO:0007669"/>
    <property type="project" value="UniProtKB-KW"/>
</dbReference>
<reference evidence="4" key="1">
    <citation type="submission" date="2022-11" db="EMBL/GenBank/DDBJ databases">
        <authorList>
            <person name="Scott C."/>
            <person name="Bruce N."/>
        </authorList>
    </citation>
    <scope>NUCLEOTIDE SEQUENCE</scope>
</reference>
<keyword evidence="5" id="KW-1185">Reference proteome</keyword>
<dbReference type="PANTHER" id="PTHR42749">
    <property type="entry name" value="CELL SHAPE-DETERMINING PROTEIN MREB"/>
    <property type="match status" value="1"/>
</dbReference>
<sequence length="326" mass="36570">MSGTPFVNDVEFASPKWDPVPEDPGASSSASISALHIPSPDPSSTCVPSTVLLRTSGWPSKFGYELDLGSAWEKFTAIPLYLRSHQQTPYTVTLPFYSPKFRWNPRYLAWGFLFLLRRHVLAEIEAKFADKAFFHCHKQEYVISVPAHWDEKSVQILQEAATMAGLSSVEIVRDPEAVIMYRLTMIKSKGYRVGDVITVCDVGGRTTNLSTYEIQSLDPPAMTSCAASRMDKAVPYQVSRTTIFHGQNLRYCRHVFLTGGAIMLKLGIAPIARPTVAPASYGIMVSAPMDPVRDNNKPWYVDVLSQEHRCNIMEWFMSYVSENGRF</sequence>
<dbReference type="AlphaFoldDB" id="A0A9P1H0E5"/>
<keyword evidence="2" id="KW-0067">ATP-binding</keyword>
<evidence type="ECO:0000256" key="1">
    <source>
        <dbReference type="ARBA" id="ARBA00022741"/>
    </source>
</evidence>
<dbReference type="SUPFAM" id="SSF53067">
    <property type="entry name" value="Actin-like ATPase domain"/>
    <property type="match status" value="1"/>
</dbReference>
<dbReference type="InterPro" id="IPR043129">
    <property type="entry name" value="ATPase_NBD"/>
</dbReference>
<keyword evidence="1" id="KW-0547">Nucleotide-binding</keyword>
<evidence type="ECO:0000256" key="3">
    <source>
        <dbReference type="SAM" id="MobiDB-lite"/>
    </source>
</evidence>
<dbReference type="InterPro" id="IPR013126">
    <property type="entry name" value="Hsp_70_fam"/>
</dbReference>
<dbReference type="Gene3D" id="3.30.420.40">
    <property type="match status" value="2"/>
</dbReference>
<dbReference type="CDD" id="cd10170">
    <property type="entry name" value="ASKHA_NBD_HSP70"/>
    <property type="match status" value="1"/>
</dbReference>
<evidence type="ECO:0000313" key="5">
    <source>
        <dbReference type="Proteomes" id="UP000838763"/>
    </source>
</evidence>
<dbReference type="EMBL" id="CALLCH030000007">
    <property type="protein sequence ID" value="CAI4213136.1"/>
    <property type="molecule type" value="Genomic_DNA"/>
</dbReference>
<dbReference type="OrthoDB" id="5332281at2759"/>
<proteinExistence type="predicted"/>
<dbReference type="Proteomes" id="UP000838763">
    <property type="component" value="Unassembled WGS sequence"/>
</dbReference>
<feature type="region of interest" description="Disordered" evidence="3">
    <location>
        <begin position="1"/>
        <end position="44"/>
    </location>
</feature>
<accession>A0A9P1H0E5</accession>
<dbReference type="GO" id="GO:0140662">
    <property type="term" value="F:ATP-dependent protein folding chaperone"/>
    <property type="evidence" value="ECO:0007669"/>
    <property type="project" value="InterPro"/>
</dbReference>
<dbReference type="PANTHER" id="PTHR42749:SF1">
    <property type="entry name" value="CELL SHAPE-DETERMINING PROTEIN MREB"/>
    <property type="match status" value="1"/>
</dbReference>
<evidence type="ECO:0000256" key="2">
    <source>
        <dbReference type="ARBA" id="ARBA00022840"/>
    </source>
</evidence>
<dbReference type="Pfam" id="PF00012">
    <property type="entry name" value="HSP70"/>
    <property type="match status" value="1"/>
</dbReference>
<gene>
    <name evidence="4" type="ORF">PPNO1_LOCUS2887</name>
</gene>
<comment type="caution">
    <text evidence="4">The sequence shown here is derived from an EMBL/GenBank/DDBJ whole genome shotgun (WGS) entry which is preliminary data.</text>
</comment>
<protein>
    <submittedName>
        <fullName evidence="4">Uncharacterized protein</fullName>
    </submittedName>
</protein>